<accession>A0A919TKG9</accession>
<dbReference type="GO" id="GO:0010411">
    <property type="term" value="P:xyloglucan metabolic process"/>
    <property type="evidence" value="ECO:0007669"/>
    <property type="project" value="TreeGrafter"/>
</dbReference>
<evidence type="ECO:0000256" key="3">
    <source>
        <dbReference type="ARBA" id="ARBA00023277"/>
    </source>
</evidence>
<evidence type="ECO:0000256" key="1">
    <source>
        <dbReference type="ARBA" id="ARBA00022729"/>
    </source>
</evidence>
<dbReference type="InterPro" id="IPR001919">
    <property type="entry name" value="CBD2"/>
</dbReference>
<dbReference type="InterPro" id="IPR012291">
    <property type="entry name" value="CBM2_carb-bd_dom_sf"/>
</dbReference>
<dbReference type="SMART" id="SM00637">
    <property type="entry name" value="CBD_II"/>
    <property type="match status" value="1"/>
</dbReference>
<dbReference type="GO" id="GO:0000272">
    <property type="term" value="P:polysaccharide catabolic process"/>
    <property type="evidence" value="ECO:0007669"/>
    <property type="project" value="UniProtKB-KW"/>
</dbReference>
<dbReference type="InterPro" id="IPR008965">
    <property type="entry name" value="CBM2/CBM3_carb-bd_dom_sf"/>
</dbReference>
<gene>
    <name evidence="9" type="ORF">Asi03nite_31100</name>
</gene>
<protein>
    <recommendedName>
        <fullName evidence="8">CBM2 domain-containing protein</fullName>
    </recommendedName>
</protein>
<feature type="region of interest" description="Disordered" evidence="7">
    <location>
        <begin position="54"/>
        <end position="96"/>
    </location>
</feature>
<keyword evidence="3" id="KW-0119">Carbohydrate metabolism</keyword>
<dbReference type="SUPFAM" id="SSF110296">
    <property type="entry name" value="Oligoxyloglucan reducing end-specific cellobiohydrolase"/>
    <property type="match status" value="1"/>
</dbReference>
<dbReference type="Pfam" id="PF00553">
    <property type="entry name" value="CBM_2"/>
    <property type="match status" value="1"/>
</dbReference>
<dbReference type="SUPFAM" id="SSF49384">
    <property type="entry name" value="Carbohydrate-binding domain"/>
    <property type="match status" value="1"/>
</dbReference>
<evidence type="ECO:0000313" key="10">
    <source>
        <dbReference type="Proteomes" id="UP000629619"/>
    </source>
</evidence>
<dbReference type="InterPro" id="IPR052025">
    <property type="entry name" value="Xyloglucanase_GH74"/>
</dbReference>
<keyword evidence="4" id="KW-0326">Glycosidase</keyword>
<proteinExistence type="inferred from homology"/>
<evidence type="ECO:0000256" key="7">
    <source>
        <dbReference type="SAM" id="MobiDB-lite"/>
    </source>
</evidence>
<feature type="compositionally biased region" description="Low complexity" evidence="7">
    <location>
        <begin position="58"/>
        <end position="95"/>
    </location>
</feature>
<evidence type="ECO:0000256" key="2">
    <source>
        <dbReference type="ARBA" id="ARBA00022801"/>
    </source>
</evidence>
<comment type="similarity">
    <text evidence="6">Belongs to the glycosyl hydrolase 74 family.</text>
</comment>
<dbReference type="RefSeq" id="WP_275409397.1">
    <property type="nucleotide sequence ID" value="NZ_BOMW01000028.1"/>
</dbReference>
<evidence type="ECO:0000313" key="9">
    <source>
        <dbReference type="EMBL" id="GIF05572.1"/>
    </source>
</evidence>
<evidence type="ECO:0000259" key="8">
    <source>
        <dbReference type="PROSITE" id="PS51173"/>
    </source>
</evidence>
<dbReference type="Gene3D" id="2.60.40.290">
    <property type="match status" value="1"/>
</dbReference>
<dbReference type="PANTHER" id="PTHR43739:SF2">
    <property type="entry name" value="OLIGOXYLOGLUCAN-REDUCING END-SPECIFIC XYLOGLUCANASE-RELATED"/>
    <property type="match status" value="1"/>
</dbReference>
<dbReference type="GO" id="GO:0030247">
    <property type="term" value="F:polysaccharide binding"/>
    <property type="evidence" value="ECO:0007669"/>
    <property type="project" value="UniProtKB-UniRule"/>
</dbReference>
<evidence type="ECO:0000256" key="6">
    <source>
        <dbReference type="ARBA" id="ARBA00037986"/>
    </source>
</evidence>
<reference evidence="9" key="1">
    <citation type="submission" date="2021-01" db="EMBL/GenBank/DDBJ databases">
        <title>Whole genome shotgun sequence of Actinoplanes siamensis NBRC 109076.</title>
        <authorList>
            <person name="Komaki H."/>
            <person name="Tamura T."/>
        </authorList>
    </citation>
    <scope>NUCLEOTIDE SEQUENCE</scope>
    <source>
        <strain evidence="9">NBRC 109076</strain>
    </source>
</reference>
<keyword evidence="1" id="KW-0732">Signal</keyword>
<dbReference type="PROSITE" id="PS51173">
    <property type="entry name" value="CBM2"/>
    <property type="match status" value="1"/>
</dbReference>
<keyword evidence="2" id="KW-0378">Hydrolase</keyword>
<organism evidence="9 10">
    <name type="scientific">Actinoplanes siamensis</name>
    <dbReference type="NCBI Taxonomy" id="1223317"/>
    <lineage>
        <taxon>Bacteria</taxon>
        <taxon>Bacillati</taxon>
        <taxon>Actinomycetota</taxon>
        <taxon>Actinomycetes</taxon>
        <taxon>Micromonosporales</taxon>
        <taxon>Micromonosporaceae</taxon>
        <taxon>Actinoplanes</taxon>
    </lineage>
</organism>
<sequence>MNGVYRSDDTGATWLRINDDKHRYGNAGDALAGDPRIWGRVYLGTNGRGILYADRTGPVPSSSVTPSSSVRPSSPVSPSASVPPSASPSASPSTSGGCSAAYKVTGSWSGGFQGEVTVTNNGATATTGWTVKWTFTGGQTVSQAWGGTATQSGTAVTVTNASYNGALASGASTTFGFLGGTTGTTNPVPSLVSCSRVP</sequence>
<feature type="domain" description="CBM2" evidence="8">
    <location>
        <begin position="91"/>
        <end position="198"/>
    </location>
</feature>
<evidence type="ECO:0000256" key="4">
    <source>
        <dbReference type="ARBA" id="ARBA00023295"/>
    </source>
</evidence>
<comment type="caution">
    <text evidence="9">The sequence shown here is derived from an EMBL/GenBank/DDBJ whole genome shotgun (WGS) entry which is preliminary data.</text>
</comment>
<keyword evidence="5" id="KW-0624">Polysaccharide degradation</keyword>
<dbReference type="EMBL" id="BOMW01000028">
    <property type="protein sequence ID" value="GIF05572.1"/>
    <property type="molecule type" value="Genomic_DNA"/>
</dbReference>
<dbReference type="InterPro" id="IPR015943">
    <property type="entry name" value="WD40/YVTN_repeat-like_dom_sf"/>
</dbReference>
<dbReference type="GO" id="GO:0004553">
    <property type="term" value="F:hydrolase activity, hydrolyzing O-glycosyl compounds"/>
    <property type="evidence" value="ECO:0007669"/>
    <property type="project" value="InterPro"/>
</dbReference>
<keyword evidence="10" id="KW-1185">Reference proteome</keyword>
<dbReference type="PANTHER" id="PTHR43739">
    <property type="entry name" value="XYLOGLUCANASE (EUROFUNG)"/>
    <property type="match status" value="1"/>
</dbReference>
<name>A0A919TKG9_9ACTN</name>
<dbReference type="Gene3D" id="2.130.10.10">
    <property type="entry name" value="YVTN repeat-like/Quinoprotein amine dehydrogenase"/>
    <property type="match status" value="1"/>
</dbReference>
<dbReference type="AlphaFoldDB" id="A0A919TKG9"/>
<evidence type="ECO:0000256" key="5">
    <source>
        <dbReference type="ARBA" id="ARBA00023326"/>
    </source>
</evidence>
<dbReference type="Proteomes" id="UP000629619">
    <property type="component" value="Unassembled WGS sequence"/>
</dbReference>